<feature type="transmembrane region" description="Helical" evidence="1">
    <location>
        <begin position="100"/>
        <end position="116"/>
    </location>
</feature>
<keyword evidence="1" id="KW-1133">Transmembrane helix</keyword>
<reference evidence="3" key="1">
    <citation type="journal article" date="2019" name="Int. J. Syst. Evol. Microbiol.">
        <title>The Global Catalogue of Microorganisms (GCM) 10K type strain sequencing project: providing services to taxonomists for standard genome sequencing and annotation.</title>
        <authorList>
            <consortium name="The Broad Institute Genomics Platform"/>
            <consortium name="The Broad Institute Genome Sequencing Center for Infectious Disease"/>
            <person name="Wu L."/>
            <person name="Ma J."/>
        </authorList>
    </citation>
    <scope>NUCLEOTIDE SEQUENCE [LARGE SCALE GENOMIC DNA]</scope>
    <source>
        <strain evidence="3">CGMCC 1.16306</strain>
    </source>
</reference>
<name>A0ABW2MPB3_9FLAO</name>
<evidence type="ECO:0000313" key="3">
    <source>
        <dbReference type="Proteomes" id="UP001596415"/>
    </source>
</evidence>
<evidence type="ECO:0000313" key="2">
    <source>
        <dbReference type="EMBL" id="MFC7356731.1"/>
    </source>
</evidence>
<protein>
    <submittedName>
        <fullName evidence="2">Uncharacterized protein</fullName>
    </submittedName>
</protein>
<organism evidence="2 3">
    <name type="scientific">Jejudonia soesokkakensis</name>
    <dbReference type="NCBI Taxonomy" id="1323432"/>
    <lineage>
        <taxon>Bacteria</taxon>
        <taxon>Pseudomonadati</taxon>
        <taxon>Bacteroidota</taxon>
        <taxon>Flavobacteriia</taxon>
        <taxon>Flavobacteriales</taxon>
        <taxon>Flavobacteriaceae</taxon>
        <taxon>Jejudonia</taxon>
    </lineage>
</organism>
<sequence>MNKKRNQDKLLEAVFKKAQSEDAPDSANGIATHIHRALETSCTQPISVDAIRGYFTKFKKEEDFNISQVAKDQFAMYVGKTDFKDFLNKDTRKVINKKRYQFLITVLILVIAFFMYDSTRKKCMIWDTNRYVKIHCEEANAKPINRMLLNNFKKLNPECSSSFFFDASGAPKVWYYKKGKGDLDLYSMPGIHPVNGKTLNDITLYMIKAHLCDSLK</sequence>
<dbReference type="Proteomes" id="UP001596415">
    <property type="component" value="Unassembled WGS sequence"/>
</dbReference>
<keyword evidence="1" id="KW-0472">Membrane</keyword>
<proteinExistence type="predicted"/>
<keyword evidence="3" id="KW-1185">Reference proteome</keyword>
<keyword evidence="1" id="KW-0812">Transmembrane</keyword>
<dbReference type="EMBL" id="JBHTBN010000001">
    <property type="protein sequence ID" value="MFC7356731.1"/>
    <property type="molecule type" value="Genomic_DNA"/>
</dbReference>
<dbReference type="RefSeq" id="WP_380216576.1">
    <property type="nucleotide sequence ID" value="NZ_JBHTBN010000001.1"/>
</dbReference>
<comment type="caution">
    <text evidence="2">The sequence shown here is derived from an EMBL/GenBank/DDBJ whole genome shotgun (WGS) entry which is preliminary data.</text>
</comment>
<gene>
    <name evidence="2" type="ORF">ACFQO1_03455</name>
</gene>
<evidence type="ECO:0000256" key="1">
    <source>
        <dbReference type="SAM" id="Phobius"/>
    </source>
</evidence>
<accession>A0ABW2MPB3</accession>